<gene>
    <name evidence="1" type="ORF">ACOLOM_LOCUS8913</name>
</gene>
<protein>
    <submittedName>
        <fullName evidence="1">6699_t:CDS:1</fullName>
    </submittedName>
</protein>
<comment type="caution">
    <text evidence="1">The sequence shown here is derived from an EMBL/GenBank/DDBJ whole genome shotgun (WGS) entry which is preliminary data.</text>
</comment>
<sequence length="57" mass="6173">MAARPKPPVVQPGVSSIIVNPVQRGNPLLSNIRHVAYQFAEIVPDFQVGSTTCVLFL</sequence>
<dbReference type="Proteomes" id="UP000789525">
    <property type="component" value="Unassembled WGS sequence"/>
</dbReference>
<keyword evidence="2" id="KW-1185">Reference proteome</keyword>
<organism evidence="1 2">
    <name type="scientific">Acaulospora colombiana</name>
    <dbReference type="NCBI Taxonomy" id="27376"/>
    <lineage>
        <taxon>Eukaryota</taxon>
        <taxon>Fungi</taxon>
        <taxon>Fungi incertae sedis</taxon>
        <taxon>Mucoromycota</taxon>
        <taxon>Glomeromycotina</taxon>
        <taxon>Glomeromycetes</taxon>
        <taxon>Diversisporales</taxon>
        <taxon>Acaulosporaceae</taxon>
        <taxon>Acaulospora</taxon>
    </lineage>
</organism>
<dbReference type="EMBL" id="CAJVPT010024346">
    <property type="protein sequence ID" value="CAG8670035.1"/>
    <property type="molecule type" value="Genomic_DNA"/>
</dbReference>
<proteinExistence type="predicted"/>
<accession>A0ACA9NQN1</accession>
<reference evidence="1" key="1">
    <citation type="submission" date="2021-06" db="EMBL/GenBank/DDBJ databases">
        <authorList>
            <person name="Kallberg Y."/>
            <person name="Tangrot J."/>
            <person name="Rosling A."/>
        </authorList>
    </citation>
    <scope>NUCLEOTIDE SEQUENCE</scope>
    <source>
        <strain evidence="1">CL356</strain>
    </source>
</reference>
<feature type="non-terminal residue" evidence="1">
    <location>
        <position position="57"/>
    </location>
</feature>
<evidence type="ECO:0000313" key="2">
    <source>
        <dbReference type="Proteomes" id="UP000789525"/>
    </source>
</evidence>
<name>A0ACA9NQN1_9GLOM</name>
<evidence type="ECO:0000313" key="1">
    <source>
        <dbReference type="EMBL" id="CAG8670035.1"/>
    </source>
</evidence>